<keyword evidence="5" id="KW-0067">ATP-binding</keyword>
<evidence type="ECO:0000256" key="4">
    <source>
        <dbReference type="ARBA" id="ARBA00022777"/>
    </source>
</evidence>
<evidence type="ECO:0000313" key="9">
    <source>
        <dbReference type="Proteomes" id="UP000326169"/>
    </source>
</evidence>
<dbReference type="PRINTS" id="PR00990">
    <property type="entry name" value="RIBOKINASE"/>
</dbReference>
<evidence type="ECO:0000256" key="3">
    <source>
        <dbReference type="ARBA" id="ARBA00022741"/>
    </source>
</evidence>
<reference evidence="8 9" key="1">
    <citation type="journal article" date="2019" name="J Genomics">
        <title>The Draft Genome of a Hydrogen-producing Cyanobacterium, Arthrospira platensis NIES-46.</title>
        <authorList>
            <person name="Suzuki S."/>
            <person name="Yamaguchi H."/>
            <person name="Kawachi M."/>
        </authorList>
    </citation>
    <scope>NUCLEOTIDE SEQUENCE [LARGE SCALE GENOMIC DNA]</scope>
    <source>
        <strain evidence="8 9">NIES-46</strain>
    </source>
</reference>
<keyword evidence="3" id="KW-0547">Nucleotide-binding</keyword>
<accession>A0A5M3TCB3</accession>
<gene>
    <name evidence="8" type="ORF">NIES46_41320</name>
</gene>
<dbReference type="PANTHER" id="PTHR43085:SF1">
    <property type="entry name" value="PSEUDOURIDINE KINASE-RELATED"/>
    <property type="match status" value="1"/>
</dbReference>
<protein>
    <submittedName>
        <fullName evidence="8">Fructokinase</fullName>
    </submittedName>
</protein>
<dbReference type="InterPro" id="IPR029056">
    <property type="entry name" value="Ribokinase-like"/>
</dbReference>
<sequence>MNHSRVICLGEILFDCLADEPNQSWGEVKSWTAHPGGAPANVACALVKLGTSAGFIGAVGSDEGGDRLLGFLQLVGVDTTGIQRHPSAPTRRVYVLRSSTGEREFAGFGNLNTIDFADAYLQAQAIPESLFVNADFLVLGTLELAYQETRHAITHALKLADRYNLKILVDINWRPNFWPDPEAAKPLIMDLLKQVDFVKLSESESIWLFDTTDPGTINYRLNSVEGVLITKGDRGCSYCLGDHEGYFPGFSVAVQDTTGAGDGFVAGFIHQVLQLGIPSLQNPETPRAIVTYASAVGALVTTELGAIAAQPTAAEVDDFLKQQP</sequence>
<comment type="caution">
    <text evidence="8">The sequence shown here is derived from an EMBL/GenBank/DDBJ whole genome shotgun (WGS) entry which is preliminary data.</text>
</comment>
<dbReference type="InterPro" id="IPR050306">
    <property type="entry name" value="PfkB_Carbo_kinase"/>
</dbReference>
<evidence type="ECO:0000256" key="2">
    <source>
        <dbReference type="ARBA" id="ARBA00022679"/>
    </source>
</evidence>
<dbReference type="InterPro" id="IPR011611">
    <property type="entry name" value="PfkB_dom"/>
</dbReference>
<comment type="similarity">
    <text evidence="1 6">Belongs to the carbohydrate kinase PfkB family.</text>
</comment>
<dbReference type="SUPFAM" id="SSF53613">
    <property type="entry name" value="Ribokinase-like"/>
    <property type="match status" value="1"/>
</dbReference>
<dbReference type="EMBL" id="BIMW01000171">
    <property type="protein sequence ID" value="GCE96065.1"/>
    <property type="molecule type" value="Genomic_DNA"/>
</dbReference>
<dbReference type="InterPro" id="IPR002173">
    <property type="entry name" value="Carboh/pur_kinase_PfkB_CS"/>
</dbReference>
<evidence type="ECO:0000256" key="6">
    <source>
        <dbReference type="RuleBase" id="RU003704"/>
    </source>
</evidence>
<dbReference type="RefSeq" id="WP_152088680.1">
    <property type="nucleotide sequence ID" value="NZ_BIMW01000171.1"/>
</dbReference>
<keyword evidence="2 6" id="KW-0808">Transferase</keyword>
<dbReference type="CDD" id="cd01167">
    <property type="entry name" value="bac_FRK"/>
    <property type="match status" value="1"/>
</dbReference>
<dbReference type="Pfam" id="PF00294">
    <property type="entry name" value="PfkB"/>
    <property type="match status" value="1"/>
</dbReference>
<evidence type="ECO:0000256" key="5">
    <source>
        <dbReference type="ARBA" id="ARBA00022840"/>
    </source>
</evidence>
<evidence type="ECO:0000313" key="8">
    <source>
        <dbReference type="EMBL" id="GCE96065.1"/>
    </source>
</evidence>
<name>A0A5M3TCB3_LIMPL</name>
<organism evidence="8 9">
    <name type="scientific">Limnospira platensis NIES-46</name>
    <dbReference type="NCBI Taxonomy" id="1236695"/>
    <lineage>
        <taxon>Bacteria</taxon>
        <taxon>Bacillati</taxon>
        <taxon>Cyanobacteriota</taxon>
        <taxon>Cyanophyceae</taxon>
        <taxon>Oscillatoriophycideae</taxon>
        <taxon>Oscillatoriales</taxon>
        <taxon>Sirenicapillariaceae</taxon>
        <taxon>Limnospira</taxon>
    </lineage>
</organism>
<dbReference type="GeneID" id="301684905"/>
<keyword evidence="9" id="KW-1185">Reference proteome</keyword>
<dbReference type="Proteomes" id="UP000326169">
    <property type="component" value="Unassembled WGS sequence"/>
</dbReference>
<dbReference type="PROSITE" id="PS00583">
    <property type="entry name" value="PFKB_KINASES_1"/>
    <property type="match status" value="1"/>
</dbReference>
<evidence type="ECO:0000259" key="7">
    <source>
        <dbReference type="Pfam" id="PF00294"/>
    </source>
</evidence>
<proteinExistence type="inferred from homology"/>
<dbReference type="Gene3D" id="3.40.1190.20">
    <property type="match status" value="1"/>
</dbReference>
<feature type="domain" description="Carbohydrate kinase PfkB" evidence="7">
    <location>
        <begin position="5"/>
        <end position="312"/>
    </location>
</feature>
<dbReference type="InterPro" id="IPR002139">
    <property type="entry name" value="Ribo/fructo_kinase"/>
</dbReference>
<keyword evidence="4 6" id="KW-0418">Kinase</keyword>
<dbReference type="PROSITE" id="PS00584">
    <property type="entry name" value="PFKB_KINASES_2"/>
    <property type="match status" value="1"/>
</dbReference>
<evidence type="ECO:0000256" key="1">
    <source>
        <dbReference type="ARBA" id="ARBA00010688"/>
    </source>
</evidence>
<dbReference type="PANTHER" id="PTHR43085">
    <property type="entry name" value="HEXOKINASE FAMILY MEMBER"/>
    <property type="match status" value="1"/>
</dbReference>